<dbReference type="PROSITE" id="PS50966">
    <property type="entry name" value="ZF_SWIM"/>
    <property type="match status" value="1"/>
</dbReference>
<dbReference type="AlphaFoldDB" id="A0A1N6E400"/>
<keyword evidence="1" id="KW-0862">Zinc</keyword>
<dbReference type="InterPro" id="IPR007527">
    <property type="entry name" value="Znf_SWIM"/>
</dbReference>
<dbReference type="EMBL" id="FSRJ01000001">
    <property type="protein sequence ID" value="SIN77657.1"/>
    <property type="molecule type" value="Genomic_DNA"/>
</dbReference>
<keyword evidence="4" id="KW-1185">Reference proteome</keyword>
<name>A0A1N6E400_9MICO</name>
<dbReference type="STRING" id="232089.SAMN05443544_1051"/>
<dbReference type="Proteomes" id="UP000184699">
    <property type="component" value="Unassembled WGS sequence"/>
</dbReference>
<dbReference type="Pfam" id="PF04434">
    <property type="entry name" value="SWIM"/>
    <property type="match status" value="1"/>
</dbReference>
<sequence>MASASLIPMGVRGFTTASSATQDRLELALAPALTPDGTVASPSFFHGFATEPQVLARGLLSLADITATRYFKYTPTTQRDPVLTAHGDRLRAEVFSACNSVYARLDVLGSGLDGGEVARGTTNVDIGMATRRALASIGRNELFHLDVGRHGLTVATLSAAATERPVEMPDRWVHALGNVAEMHRRLERAFTLDRAAARTLLTSIPAATAAGSAAWLAPTASGFRMAPRRIPGAVHVHGLHRLSALKRLLPHVTGLTVYGPADGEPGTTAFEVELRHARLLLGITEEAWRGFSGEGSLVSALAEPDATGHAALVSALLAFEPVIDVERLRLESGLTTAEVESGLAVLAASGRVGWDVHARAHFHRELPDDPERVTRGNPRVSAARRLVAQHLVVPGVQPGEWLVHAGTRDDPADYSVRGADGAARCTCTWQLTGGGDRGPCKHVLAVQIMMKEIR</sequence>
<evidence type="ECO:0000259" key="2">
    <source>
        <dbReference type="PROSITE" id="PS50966"/>
    </source>
</evidence>
<organism evidence="3 4">
    <name type="scientific">Agromyces cerinus subsp. cerinus</name>
    <dbReference type="NCBI Taxonomy" id="232089"/>
    <lineage>
        <taxon>Bacteria</taxon>
        <taxon>Bacillati</taxon>
        <taxon>Actinomycetota</taxon>
        <taxon>Actinomycetes</taxon>
        <taxon>Micrococcales</taxon>
        <taxon>Microbacteriaceae</taxon>
        <taxon>Agromyces</taxon>
    </lineage>
</organism>
<protein>
    <submittedName>
        <fullName evidence="3">SWIM zinc finger</fullName>
    </submittedName>
</protein>
<reference evidence="4" key="1">
    <citation type="submission" date="2016-11" db="EMBL/GenBank/DDBJ databases">
        <authorList>
            <person name="Varghese N."/>
            <person name="Submissions S."/>
        </authorList>
    </citation>
    <scope>NUCLEOTIDE SEQUENCE [LARGE SCALE GENOMIC DNA]</scope>
    <source>
        <strain evidence="4">DSM 8595</strain>
    </source>
</reference>
<evidence type="ECO:0000256" key="1">
    <source>
        <dbReference type="PROSITE-ProRule" id="PRU00325"/>
    </source>
</evidence>
<accession>A0A1N6E400</accession>
<evidence type="ECO:0000313" key="3">
    <source>
        <dbReference type="EMBL" id="SIN77657.1"/>
    </source>
</evidence>
<feature type="domain" description="SWIM-type" evidence="2">
    <location>
        <begin position="414"/>
        <end position="451"/>
    </location>
</feature>
<evidence type="ECO:0000313" key="4">
    <source>
        <dbReference type="Proteomes" id="UP000184699"/>
    </source>
</evidence>
<keyword evidence="1" id="KW-0863">Zinc-finger</keyword>
<proteinExistence type="predicted"/>
<dbReference type="GO" id="GO:0008270">
    <property type="term" value="F:zinc ion binding"/>
    <property type="evidence" value="ECO:0007669"/>
    <property type="project" value="UniProtKB-KW"/>
</dbReference>
<keyword evidence="1" id="KW-0479">Metal-binding</keyword>
<gene>
    <name evidence="3" type="ORF">SAMN05443544_1051</name>
</gene>